<accession>A0A848MJX1</accession>
<dbReference type="SUPFAM" id="SSF56281">
    <property type="entry name" value="Metallo-hydrolase/oxidoreductase"/>
    <property type="match status" value="1"/>
</dbReference>
<evidence type="ECO:0000313" key="7">
    <source>
        <dbReference type="Proteomes" id="UP000585363"/>
    </source>
</evidence>
<evidence type="ECO:0000313" key="6">
    <source>
        <dbReference type="EMBL" id="NMP27576.1"/>
    </source>
</evidence>
<comment type="similarity">
    <text evidence="1">Belongs to the metallo-beta-lactamase superfamily.</text>
</comment>
<protein>
    <submittedName>
        <fullName evidence="6">MBL fold metallo-hydrolase</fullName>
    </submittedName>
</protein>
<keyword evidence="3 6" id="KW-0378">Hydrolase</keyword>
<organism evidence="6 7">
    <name type="scientific">Rouxiella aceris</name>
    <dbReference type="NCBI Taxonomy" id="2703884"/>
    <lineage>
        <taxon>Bacteria</taxon>
        <taxon>Pseudomonadati</taxon>
        <taxon>Pseudomonadota</taxon>
        <taxon>Gammaproteobacteria</taxon>
        <taxon>Enterobacterales</taxon>
        <taxon>Yersiniaceae</taxon>
        <taxon>Rouxiella</taxon>
    </lineage>
</organism>
<gene>
    <name evidence="6" type="ORF">GW590_11970</name>
</gene>
<feature type="domain" description="Metallo-beta-lactamase" evidence="5">
    <location>
        <begin position="55"/>
        <end position="258"/>
    </location>
</feature>
<dbReference type="EMBL" id="JAADJU010000005">
    <property type="protein sequence ID" value="NMP27576.1"/>
    <property type="molecule type" value="Genomic_DNA"/>
</dbReference>
<reference evidence="6 7" key="1">
    <citation type="submission" date="2020-01" db="EMBL/GenBank/DDBJ databases">
        <authorList>
            <person name="Lee S.D."/>
        </authorList>
    </citation>
    <scope>NUCLEOTIDE SEQUENCE [LARGE SCALE GENOMIC DNA]</scope>
    <source>
        <strain evidence="6 7">SAP-1</strain>
    </source>
</reference>
<keyword evidence="7" id="KW-1185">Reference proteome</keyword>
<dbReference type="GO" id="GO:0046872">
    <property type="term" value="F:metal ion binding"/>
    <property type="evidence" value="ECO:0007669"/>
    <property type="project" value="UniProtKB-KW"/>
</dbReference>
<dbReference type="RefSeq" id="WP_169403276.1">
    <property type="nucleotide sequence ID" value="NZ_JAADJU010000005.1"/>
</dbReference>
<dbReference type="PANTHER" id="PTHR42978:SF6">
    <property type="entry name" value="QUORUM-QUENCHING LACTONASE YTNP-RELATED"/>
    <property type="match status" value="1"/>
</dbReference>
<dbReference type="AlphaFoldDB" id="A0A848MJX1"/>
<name>A0A848MJX1_9GAMM</name>
<keyword evidence="2" id="KW-0479">Metal-binding</keyword>
<dbReference type="Proteomes" id="UP000585363">
    <property type="component" value="Unassembled WGS sequence"/>
</dbReference>
<keyword evidence="4" id="KW-0862">Zinc</keyword>
<evidence type="ECO:0000256" key="2">
    <source>
        <dbReference type="ARBA" id="ARBA00022723"/>
    </source>
</evidence>
<comment type="caution">
    <text evidence="6">The sequence shown here is derived from an EMBL/GenBank/DDBJ whole genome shotgun (WGS) entry which is preliminary data.</text>
</comment>
<dbReference type="InterPro" id="IPR051013">
    <property type="entry name" value="MBL_superfamily_lactonases"/>
</dbReference>
<dbReference type="SMART" id="SM00849">
    <property type="entry name" value="Lactamase_B"/>
    <property type="match status" value="1"/>
</dbReference>
<dbReference type="GO" id="GO:0016787">
    <property type="term" value="F:hydrolase activity"/>
    <property type="evidence" value="ECO:0007669"/>
    <property type="project" value="UniProtKB-KW"/>
</dbReference>
<dbReference type="Pfam" id="PF00753">
    <property type="entry name" value="Lactamase_B"/>
    <property type="match status" value="1"/>
</dbReference>
<dbReference type="InterPro" id="IPR036866">
    <property type="entry name" value="RibonucZ/Hydroxyglut_hydro"/>
</dbReference>
<evidence type="ECO:0000259" key="5">
    <source>
        <dbReference type="SMART" id="SM00849"/>
    </source>
</evidence>
<dbReference type="PANTHER" id="PTHR42978">
    <property type="entry name" value="QUORUM-QUENCHING LACTONASE YTNP-RELATED-RELATED"/>
    <property type="match status" value="1"/>
</dbReference>
<sequence>MTPTPFTSCQIGDFLVTALSDGNMSASLDLLSGIETTDAGIIQRGAGIADPGNIHINCYLIRGRGRTILVDTGAGGLNNVGGLLRENLGKAGVSPDDVDTVLLTHGHPDHIGGLLDAEGLPVYRHAKLHLHPLEAQYWQDDERLKMANERGKRNFTLVRRTLEVYAPNLRFIDGNKITEGILPVWLPGHTPGHTGFRIDSGGDKCILIWGDIMHFPHIQSAHPSVSIVFDNDPVQAKDTRERLLEQVVREKLLIAGMHLDKTGFARVLMAGAGYRIFYPEE</sequence>
<reference evidence="6 7" key="2">
    <citation type="submission" date="2020-06" db="EMBL/GenBank/DDBJ databases">
        <title>Polyphasic characterization of a Rahnella strain isolated from tree sap.</title>
        <authorList>
            <person name="Kim I.S."/>
        </authorList>
    </citation>
    <scope>NUCLEOTIDE SEQUENCE [LARGE SCALE GENOMIC DNA]</scope>
    <source>
        <strain evidence="6 7">SAP-1</strain>
    </source>
</reference>
<dbReference type="Gene3D" id="3.60.15.10">
    <property type="entry name" value="Ribonuclease Z/Hydroxyacylglutathione hydrolase-like"/>
    <property type="match status" value="1"/>
</dbReference>
<evidence type="ECO:0000256" key="1">
    <source>
        <dbReference type="ARBA" id="ARBA00007749"/>
    </source>
</evidence>
<evidence type="ECO:0000256" key="3">
    <source>
        <dbReference type="ARBA" id="ARBA00022801"/>
    </source>
</evidence>
<dbReference type="InterPro" id="IPR001279">
    <property type="entry name" value="Metallo-B-lactamas"/>
</dbReference>
<dbReference type="CDD" id="cd07720">
    <property type="entry name" value="OPHC2-like_MBL-fold"/>
    <property type="match status" value="1"/>
</dbReference>
<proteinExistence type="inferred from homology"/>
<evidence type="ECO:0000256" key="4">
    <source>
        <dbReference type="ARBA" id="ARBA00022833"/>
    </source>
</evidence>